<comment type="caution">
    <text evidence="2">The sequence shown here is derived from an EMBL/GenBank/DDBJ whole genome shotgun (WGS) entry which is preliminary data.</text>
</comment>
<name>A0A3D8I8B1_9HELI</name>
<evidence type="ECO:0000313" key="2">
    <source>
        <dbReference type="EMBL" id="RDU61337.1"/>
    </source>
</evidence>
<dbReference type="EMBL" id="NXLS01000027">
    <property type="protein sequence ID" value="RDU61337.1"/>
    <property type="molecule type" value="Genomic_DNA"/>
</dbReference>
<proteinExistence type="predicted"/>
<dbReference type="GO" id="GO:0016020">
    <property type="term" value="C:membrane"/>
    <property type="evidence" value="ECO:0007669"/>
    <property type="project" value="InterPro"/>
</dbReference>
<dbReference type="Proteomes" id="UP000256650">
    <property type="component" value="Unassembled WGS sequence"/>
</dbReference>
<dbReference type="GO" id="GO:0008233">
    <property type="term" value="F:peptidase activity"/>
    <property type="evidence" value="ECO:0007669"/>
    <property type="project" value="InterPro"/>
</dbReference>
<dbReference type="Pfam" id="PF03412">
    <property type="entry name" value="Peptidase_C39"/>
    <property type="match status" value="1"/>
</dbReference>
<dbReference type="AlphaFoldDB" id="A0A3D8I8B1"/>
<dbReference type="GO" id="GO:0005524">
    <property type="term" value="F:ATP binding"/>
    <property type="evidence" value="ECO:0007669"/>
    <property type="project" value="InterPro"/>
</dbReference>
<protein>
    <submittedName>
        <fullName evidence="2">Peptidase C39</fullName>
    </submittedName>
</protein>
<dbReference type="OrthoDB" id="13401at2"/>
<evidence type="ECO:0000313" key="3">
    <source>
        <dbReference type="Proteomes" id="UP000256650"/>
    </source>
</evidence>
<evidence type="ECO:0000259" key="1">
    <source>
        <dbReference type="PROSITE" id="PS50990"/>
    </source>
</evidence>
<accession>A0A3D8I8B1</accession>
<dbReference type="InterPro" id="IPR005074">
    <property type="entry name" value="Peptidase_C39"/>
</dbReference>
<gene>
    <name evidence="2" type="ORF">CQA43_09355</name>
</gene>
<sequence>MPYSRTLLRILILVLCCIHLTFGFRVQSLQELHNQNVIRQQFEESCGASSLATLLNLFGIKQYQEQEILNVLNQKTDMLSFQELQKAATILGYDTKGFQLSREILQRTAYPLLVRIEDDPRFPHFVVIMNFKGDFLKVFDPNFGEYISTKKEFYSIWDRNHTGGFALVVTNKENSKPLLQDLKFPSEVFFR</sequence>
<organism evidence="2 3">
    <name type="scientific">Helicobacter ganmani</name>
    <dbReference type="NCBI Taxonomy" id="60246"/>
    <lineage>
        <taxon>Bacteria</taxon>
        <taxon>Pseudomonadati</taxon>
        <taxon>Campylobacterota</taxon>
        <taxon>Epsilonproteobacteria</taxon>
        <taxon>Campylobacterales</taxon>
        <taxon>Helicobacteraceae</taxon>
        <taxon>Helicobacter</taxon>
    </lineage>
</organism>
<dbReference type="Gene3D" id="3.90.70.10">
    <property type="entry name" value="Cysteine proteinases"/>
    <property type="match status" value="1"/>
</dbReference>
<keyword evidence="3" id="KW-1185">Reference proteome</keyword>
<dbReference type="PROSITE" id="PS50990">
    <property type="entry name" value="PEPTIDASE_C39"/>
    <property type="match status" value="1"/>
</dbReference>
<reference evidence="2 3" key="1">
    <citation type="submission" date="2018-04" db="EMBL/GenBank/DDBJ databases">
        <title>Novel Campyloabacter and Helicobacter Species and Strains.</title>
        <authorList>
            <person name="Mannion A.J."/>
            <person name="Shen Z."/>
            <person name="Fox J.G."/>
        </authorList>
    </citation>
    <scope>NUCLEOTIDE SEQUENCE [LARGE SCALE GENOMIC DNA]</scope>
    <source>
        <strain evidence="2 3">MIT 99-5101</strain>
    </source>
</reference>
<dbReference type="GO" id="GO:0006508">
    <property type="term" value="P:proteolysis"/>
    <property type="evidence" value="ECO:0007669"/>
    <property type="project" value="InterPro"/>
</dbReference>
<feature type="domain" description="Peptidase C39" evidence="1">
    <location>
        <begin position="40"/>
        <end position="164"/>
    </location>
</feature>